<accession>A0A2C9LYD8</accession>
<dbReference type="OrthoDB" id="6070754at2759"/>
<dbReference type="Proteomes" id="UP000076420">
    <property type="component" value="Unassembled WGS sequence"/>
</dbReference>
<reference evidence="2" key="1">
    <citation type="submission" date="2020-05" db="UniProtKB">
        <authorList>
            <consortium name="EnsemblMetazoa"/>
        </authorList>
    </citation>
    <scope>IDENTIFICATION</scope>
    <source>
        <strain evidence="2">BB02</strain>
    </source>
</reference>
<organism evidence="2 3">
    <name type="scientific">Biomphalaria glabrata</name>
    <name type="common">Bloodfluke planorb</name>
    <name type="synonym">Freshwater snail</name>
    <dbReference type="NCBI Taxonomy" id="6526"/>
    <lineage>
        <taxon>Eukaryota</taxon>
        <taxon>Metazoa</taxon>
        <taxon>Spiralia</taxon>
        <taxon>Lophotrochozoa</taxon>
        <taxon>Mollusca</taxon>
        <taxon>Gastropoda</taxon>
        <taxon>Heterobranchia</taxon>
        <taxon>Euthyneura</taxon>
        <taxon>Panpulmonata</taxon>
        <taxon>Hygrophila</taxon>
        <taxon>Lymnaeoidea</taxon>
        <taxon>Planorbidae</taxon>
        <taxon>Biomphalaria</taxon>
    </lineage>
</organism>
<feature type="compositionally biased region" description="Acidic residues" evidence="1">
    <location>
        <begin position="219"/>
        <end position="228"/>
    </location>
</feature>
<evidence type="ECO:0000313" key="2">
    <source>
        <dbReference type="EnsemblMetazoa" id="BGLB036392-PB"/>
    </source>
</evidence>
<name>A0A2C9LYD8_BIOGL</name>
<dbReference type="KEGG" id="bgt:106063282"/>
<sequence length="370" mass="41013">MLPGGFKKDSRVWLHKNAHIYPKHNVPMGIQRVGSDDPYEQFHEDTLYNQPYLITDENGRVFKKDSRTWLHKSSAKKAAKKVNDQPIRLSTPGVKLSWRQIRTIPDIKLSNEIMCEGLFRTRSSTEMVRTQTGANKLKKKKRTAGNYTDTVFSPTLDARSVKEIPGKGSFTKQSGASFPDMVISRRGSCEVAAYTSDYCIVGKPSSPSRTFPTSNSASEIEDEADDTAEGYPSRTNSVYEKRDITTDYPLCCISDGGCTGVSSKNTSLELSKDGLQELIKVEQHRRRSERLSKRGLGELPLEVSPQSNSSDSNLGLDATYCLSDEYVSVKVPFQASDKNSATHDSTHVCTSDLDTPTEPKAIHGGVLRST</sequence>
<evidence type="ECO:0000313" key="3">
    <source>
        <dbReference type="Proteomes" id="UP000076420"/>
    </source>
</evidence>
<dbReference type="RefSeq" id="XP_013077052.2">
    <property type="nucleotide sequence ID" value="XM_013221598.2"/>
</dbReference>
<feature type="region of interest" description="Disordered" evidence="1">
    <location>
        <begin position="284"/>
        <end position="311"/>
    </location>
</feature>
<dbReference type="VEuPathDB" id="VectorBase:BGLB036392"/>
<gene>
    <name evidence="2" type="primary">106063282</name>
</gene>
<dbReference type="EnsemblMetazoa" id="BGLB036392-RB">
    <property type="protein sequence ID" value="BGLB036392-PB"/>
    <property type="gene ID" value="BGLB036392"/>
</dbReference>
<evidence type="ECO:0000256" key="1">
    <source>
        <dbReference type="SAM" id="MobiDB-lite"/>
    </source>
</evidence>
<proteinExistence type="predicted"/>
<dbReference type="VEuPathDB" id="VectorBase:BGLAX_035940"/>
<protein>
    <submittedName>
        <fullName evidence="2">Uncharacterized protein</fullName>
    </submittedName>
</protein>
<feature type="compositionally biased region" description="Polar residues" evidence="1">
    <location>
        <begin position="206"/>
        <end position="218"/>
    </location>
</feature>
<feature type="region of interest" description="Disordered" evidence="1">
    <location>
        <begin position="206"/>
        <end position="234"/>
    </location>
</feature>
<feature type="region of interest" description="Disordered" evidence="1">
    <location>
        <begin position="337"/>
        <end position="370"/>
    </location>
</feature>
<dbReference type="AlphaFoldDB" id="A0A2C9LYD8"/>